<organism evidence="1 2">
    <name type="scientific">Ficus carica</name>
    <name type="common">Common fig</name>
    <dbReference type="NCBI Taxonomy" id="3494"/>
    <lineage>
        <taxon>Eukaryota</taxon>
        <taxon>Viridiplantae</taxon>
        <taxon>Streptophyta</taxon>
        <taxon>Embryophyta</taxon>
        <taxon>Tracheophyta</taxon>
        <taxon>Spermatophyta</taxon>
        <taxon>Magnoliopsida</taxon>
        <taxon>eudicotyledons</taxon>
        <taxon>Gunneridae</taxon>
        <taxon>Pentapetalae</taxon>
        <taxon>rosids</taxon>
        <taxon>fabids</taxon>
        <taxon>Rosales</taxon>
        <taxon>Moraceae</taxon>
        <taxon>Ficeae</taxon>
        <taxon>Ficus</taxon>
    </lineage>
</organism>
<accession>A0AA88DXY4</accession>
<proteinExistence type="predicted"/>
<dbReference type="EMBL" id="BTGU01000158">
    <property type="protein sequence ID" value="GMN63758.1"/>
    <property type="molecule type" value="Genomic_DNA"/>
</dbReference>
<protein>
    <submittedName>
        <fullName evidence="1">Uncharacterized protein</fullName>
    </submittedName>
</protein>
<dbReference type="Proteomes" id="UP001187192">
    <property type="component" value="Unassembled WGS sequence"/>
</dbReference>
<evidence type="ECO:0000313" key="1">
    <source>
        <dbReference type="EMBL" id="GMN63758.1"/>
    </source>
</evidence>
<gene>
    <name evidence="1" type="ORF">TIFTF001_032832</name>
</gene>
<reference evidence="1" key="1">
    <citation type="submission" date="2023-07" db="EMBL/GenBank/DDBJ databases">
        <title>draft genome sequence of fig (Ficus carica).</title>
        <authorList>
            <person name="Takahashi T."/>
            <person name="Nishimura K."/>
        </authorList>
    </citation>
    <scope>NUCLEOTIDE SEQUENCE</scope>
</reference>
<sequence length="300" mass="34308">MFTKSYDKNKIKNEMMKIVLAERKLTSYVYAVELVSERFPAIRFHSLPAIATIIDLGSPQLQVLQLLREGLPPEIRRFIPAPMAGITDVPPQKIEADVGADDQDPANVITALEDQPEDPSVIVIDSNDDEEDIDEKFEEEWVKTVPLNSPEPDMANVVANLQRQLLEQQQETNRPRKQTTRMNQMPQVNEVPPQAHQLTELEKVLRASFALKKDARHWWMTVQMCRDVTTMSWQDFMFRTDIAKQVSAGSSPPTLVSNCVSRAIRAEYWINQEKEARAQIFKAKKEEKAVVKQVQPRQGT</sequence>
<evidence type="ECO:0000313" key="2">
    <source>
        <dbReference type="Proteomes" id="UP001187192"/>
    </source>
</evidence>
<dbReference type="AlphaFoldDB" id="A0AA88DXY4"/>
<keyword evidence="2" id="KW-1185">Reference proteome</keyword>
<comment type="caution">
    <text evidence="1">The sequence shown here is derived from an EMBL/GenBank/DDBJ whole genome shotgun (WGS) entry which is preliminary data.</text>
</comment>
<name>A0AA88DXY4_FICCA</name>